<protein>
    <submittedName>
        <fullName evidence="10">Ferrous-iron efflux pump FieF</fullName>
    </submittedName>
</protein>
<keyword evidence="3" id="KW-0813">Transport</keyword>
<gene>
    <name evidence="10" type="primary">fieF_1</name>
    <name evidence="10" type="ORF">DSM104443_01055</name>
</gene>
<dbReference type="PANTHER" id="PTHR43840">
    <property type="entry name" value="MITOCHONDRIAL METAL TRANSPORTER 1-RELATED"/>
    <property type="match status" value="1"/>
</dbReference>
<feature type="transmembrane region" description="Helical" evidence="7">
    <location>
        <begin position="41"/>
        <end position="58"/>
    </location>
</feature>
<dbReference type="RefSeq" id="WP_171090182.1">
    <property type="nucleotide sequence ID" value="NZ_CP053069.1"/>
</dbReference>
<dbReference type="GO" id="GO:0005886">
    <property type="term" value="C:plasma membrane"/>
    <property type="evidence" value="ECO:0007669"/>
    <property type="project" value="TreeGrafter"/>
</dbReference>
<feature type="domain" description="Cation efflux protein cytoplasmic" evidence="9">
    <location>
        <begin position="206"/>
        <end position="283"/>
    </location>
</feature>
<dbReference type="InterPro" id="IPR050291">
    <property type="entry name" value="CDF_Transporter"/>
</dbReference>
<feature type="transmembrane region" description="Helical" evidence="7">
    <location>
        <begin position="109"/>
        <end position="131"/>
    </location>
</feature>
<dbReference type="GO" id="GO:0015093">
    <property type="term" value="F:ferrous iron transmembrane transporter activity"/>
    <property type="evidence" value="ECO:0007669"/>
    <property type="project" value="TreeGrafter"/>
</dbReference>
<dbReference type="InterPro" id="IPR002524">
    <property type="entry name" value="Cation_efflux"/>
</dbReference>
<evidence type="ECO:0000256" key="2">
    <source>
        <dbReference type="ARBA" id="ARBA00008114"/>
    </source>
</evidence>
<proteinExistence type="inferred from homology"/>
<reference evidence="10 11" key="1">
    <citation type="submission" date="2020-04" db="EMBL/GenBank/DDBJ databases">
        <title>Usitatibacter rugosus gen. nov., sp. nov. and Usitatibacter palustris sp. nov., novel members of Usitatibacteraceae fam. nov. within the order Nitrosomonadales isolated from soil.</title>
        <authorList>
            <person name="Huber K.J."/>
            <person name="Neumann-Schaal M."/>
            <person name="Geppert A."/>
            <person name="Luckner M."/>
            <person name="Wanner G."/>
            <person name="Overmann J."/>
        </authorList>
    </citation>
    <scope>NUCLEOTIDE SEQUENCE [LARGE SCALE GENOMIC DNA]</scope>
    <source>
        <strain evidence="10 11">0125_3</strain>
    </source>
</reference>
<evidence type="ECO:0000259" key="8">
    <source>
        <dbReference type="Pfam" id="PF01545"/>
    </source>
</evidence>
<dbReference type="SUPFAM" id="SSF160240">
    <property type="entry name" value="Cation efflux protein cytoplasmic domain-like"/>
    <property type="match status" value="1"/>
</dbReference>
<evidence type="ECO:0000256" key="1">
    <source>
        <dbReference type="ARBA" id="ARBA00004141"/>
    </source>
</evidence>
<feature type="transmembrane region" description="Helical" evidence="7">
    <location>
        <begin position="176"/>
        <end position="195"/>
    </location>
</feature>
<dbReference type="GO" id="GO:0015341">
    <property type="term" value="F:zinc efflux antiporter activity"/>
    <property type="evidence" value="ECO:0007669"/>
    <property type="project" value="TreeGrafter"/>
</dbReference>
<evidence type="ECO:0000313" key="10">
    <source>
        <dbReference type="EMBL" id="QJR10004.1"/>
    </source>
</evidence>
<dbReference type="Gene3D" id="3.30.70.1350">
    <property type="entry name" value="Cation efflux protein, cytoplasmic domain"/>
    <property type="match status" value="1"/>
</dbReference>
<keyword evidence="6 7" id="KW-0472">Membrane</keyword>
<feature type="domain" description="Cation efflux protein transmembrane" evidence="8">
    <location>
        <begin position="10"/>
        <end position="202"/>
    </location>
</feature>
<dbReference type="KEGG" id="uru:DSM104443_01055"/>
<evidence type="ECO:0000259" key="9">
    <source>
        <dbReference type="Pfam" id="PF16916"/>
    </source>
</evidence>
<dbReference type="PANTHER" id="PTHR43840:SF15">
    <property type="entry name" value="MITOCHONDRIAL METAL TRANSPORTER 1-RELATED"/>
    <property type="match status" value="1"/>
</dbReference>
<comment type="subcellular location">
    <subcellularLocation>
        <location evidence="1">Membrane</location>
        <topology evidence="1">Multi-pass membrane protein</topology>
    </subcellularLocation>
</comment>
<evidence type="ECO:0000256" key="4">
    <source>
        <dbReference type="ARBA" id="ARBA00022692"/>
    </source>
</evidence>
<evidence type="ECO:0000256" key="3">
    <source>
        <dbReference type="ARBA" id="ARBA00022448"/>
    </source>
</evidence>
<evidence type="ECO:0000256" key="7">
    <source>
        <dbReference type="SAM" id="Phobius"/>
    </source>
</evidence>
<dbReference type="AlphaFoldDB" id="A0A6M4GU41"/>
<evidence type="ECO:0000256" key="5">
    <source>
        <dbReference type="ARBA" id="ARBA00022989"/>
    </source>
</evidence>
<dbReference type="NCBIfam" id="TIGR01297">
    <property type="entry name" value="CDF"/>
    <property type="match status" value="1"/>
</dbReference>
<name>A0A6M4GU41_9PROT</name>
<dbReference type="GO" id="GO:0006882">
    <property type="term" value="P:intracellular zinc ion homeostasis"/>
    <property type="evidence" value="ECO:0007669"/>
    <property type="project" value="TreeGrafter"/>
</dbReference>
<feature type="transmembrane region" description="Helical" evidence="7">
    <location>
        <begin position="152"/>
        <end position="170"/>
    </location>
</feature>
<dbReference type="InterPro" id="IPR027469">
    <property type="entry name" value="Cation_efflux_TMD_sf"/>
</dbReference>
<dbReference type="GO" id="GO:0015086">
    <property type="term" value="F:cadmium ion transmembrane transporter activity"/>
    <property type="evidence" value="ECO:0007669"/>
    <property type="project" value="TreeGrafter"/>
</dbReference>
<comment type="similarity">
    <text evidence="2">Belongs to the cation diffusion facilitator (CDF) transporter (TC 2.A.4) family.</text>
</comment>
<dbReference type="Pfam" id="PF01545">
    <property type="entry name" value="Cation_efflux"/>
    <property type="match status" value="1"/>
</dbReference>
<evidence type="ECO:0000256" key="6">
    <source>
        <dbReference type="ARBA" id="ARBA00023136"/>
    </source>
</evidence>
<evidence type="ECO:0000313" key="11">
    <source>
        <dbReference type="Proteomes" id="UP000501534"/>
    </source>
</evidence>
<keyword evidence="5 7" id="KW-1133">Transmembrane helix</keyword>
<feature type="transmembrane region" description="Helical" evidence="7">
    <location>
        <begin position="79"/>
        <end position="97"/>
    </location>
</feature>
<dbReference type="Proteomes" id="UP000501534">
    <property type="component" value="Chromosome"/>
</dbReference>
<keyword evidence="4 7" id="KW-0812">Transmembrane</keyword>
<accession>A0A6M4GU41</accession>
<dbReference type="Gene3D" id="1.20.1510.10">
    <property type="entry name" value="Cation efflux protein transmembrane domain"/>
    <property type="match status" value="1"/>
</dbReference>
<dbReference type="InterPro" id="IPR058533">
    <property type="entry name" value="Cation_efflux_TM"/>
</dbReference>
<dbReference type="SUPFAM" id="SSF161111">
    <property type="entry name" value="Cation efflux protein transmembrane domain-like"/>
    <property type="match status" value="1"/>
</dbReference>
<organism evidence="10 11">
    <name type="scientific">Usitatibacter rugosus</name>
    <dbReference type="NCBI Taxonomy" id="2732067"/>
    <lineage>
        <taxon>Bacteria</taxon>
        <taxon>Pseudomonadati</taxon>
        <taxon>Pseudomonadota</taxon>
        <taxon>Betaproteobacteria</taxon>
        <taxon>Nitrosomonadales</taxon>
        <taxon>Usitatibacteraceae</taxon>
        <taxon>Usitatibacter</taxon>
    </lineage>
</organism>
<dbReference type="EMBL" id="CP053069">
    <property type="protein sequence ID" value="QJR10004.1"/>
    <property type="molecule type" value="Genomic_DNA"/>
</dbReference>
<dbReference type="InterPro" id="IPR036837">
    <property type="entry name" value="Cation_efflux_CTD_sf"/>
</dbReference>
<dbReference type="Pfam" id="PF16916">
    <property type="entry name" value="ZT_dimer"/>
    <property type="match status" value="1"/>
</dbReference>
<dbReference type="InterPro" id="IPR027470">
    <property type="entry name" value="Cation_efflux_CTD"/>
</dbReference>
<sequence>MHSPKFYAAVSIATSLATIALKAGAYWVTGSAGLLSDAMESVVNVVAALVAFAALHYAEGKPDREHNFGHEKVQYVSSGIEGALIFVAAGAIVWTAIPRLIQPQPLQQVGLGLALALAAAIANGACAMFLLKGARENRSITLEADGKHLLSDVWTTVGVLVGVVLVQLTGWLRLDALVALAVAANVLWTGWQLMVRSFDGLMDHALPAEDLEKIRSVLEKLRAQGCDFHALRTRQSGSQGFVDVHVLVPGATSVQMGHDLVERVEAEIAGAVPHVQVLVHLEPLEDPRSWDDPETGHPRE</sequence>
<keyword evidence="11" id="KW-1185">Reference proteome</keyword>